<reference evidence="2" key="1">
    <citation type="journal article" date="2019" name="Int. J. Syst. Evol. Microbiol.">
        <title>The Global Catalogue of Microorganisms (GCM) 10K type strain sequencing project: providing services to taxonomists for standard genome sequencing and annotation.</title>
        <authorList>
            <consortium name="The Broad Institute Genomics Platform"/>
            <consortium name="The Broad Institute Genome Sequencing Center for Infectious Disease"/>
            <person name="Wu L."/>
            <person name="Ma J."/>
        </authorList>
    </citation>
    <scope>NUCLEOTIDE SEQUENCE [LARGE SCALE GENOMIC DNA]</scope>
    <source>
        <strain evidence="2">JCM 17630</strain>
    </source>
</reference>
<dbReference type="EMBL" id="BAABCA010000003">
    <property type="protein sequence ID" value="GAA4234964.1"/>
    <property type="molecule type" value="Genomic_DNA"/>
</dbReference>
<organism evidence="1 2">
    <name type="scientific">Postechiella marina</name>
    <dbReference type="NCBI Taxonomy" id="943941"/>
    <lineage>
        <taxon>Bacteria</taxon>
        <taxon>Pseudomonadati</taxon>
        <taxon>Bacteroidota</taxon>
        <taxon>Flavobacteriia</taxon>
        <taxon>Flavobacteriales</taxon>
        <taxon>Flavobacteriaceae</taxon>
        <taxon>Postechiella</taxon>
    </lineage>
</organism>
<gene>
    <name evidence="1" type="ORF">GCM10022291_15650</name>
</gene>
<dbReference type="RefSeq" id="WP_344787598.1">
    <property type="nucleotide sequence ID" value="NZ_BAABCA010000003.1"/>
</dbReference>
<evidence type="ECO:0000313" key="1">
    <source>
        <dbReference type="EMBL" id="GAA4234964.1"/>
    </source>
</evidence>
<keyword evidence="2" id="KW-1185">Reference proteome</keyword>
<comment type="caution">
    <text evidence="1">The sequence shown here is derived from an EMBL/GenBank/DDBJ whole genome shotgun (WGS) entry which is preliminary data.</text>
</comment>
<accession>A0ABP8C7B0</accession>
<evidence type="ECO:0008006" key="3">
    <source>
        <dbReference type="Google" id="ProtNLM"/>
    </source>
</evidence>
<name>A0ABP8C7B0_9FLAO</name>
<sequence length="193" mass="22017">MIYYKVVVVIMLSAFGLKAQSRLYPNNSNKIKLKQVLLGNTLSLQDPEYNINKVLLFNTETLERIEYDNESQAININLDEVLRGLYTAMVYVNGNIIAFKLIVKNDGSLLKTASKKSELDATEKTVRFYRVVATLNNGSRVSRYNVFSEEQKEILIKRNLYDLGSYTGKKNTLLLTAVYIDRSEAVVYETPKP</sequence>
<evidence type="ECO:0000313" key="2">
    <source>
        <dbReference type="Proteomes" id="UP001501496"/>
    </source>
</evidence>
<dbReference type="Proteomes" id="UP001501496">
    <property type="component" value="Unassembled WGS sequence"/>
</dbReference>
<proteinExistence type="predicted"/>
<protein>
    <recommendedName>
        <fullName evidence="3">DUF4138 domain-containing protein</fullName>
    </recommendedName>
</protein>